<keyword evidence="1" id="KW-0812">Transmembrane</keyword>
<feature type="transmembrane region" description="Helical" evidence="1">
    <location>
        <begin position="31"/>
        <end position="50"/>
    </location>
</feature>
<evidence type="ECO:0000313" key="3">
    <source>
        <dbReference type="EMBL" id="SJN37028.1"/>
    </source>
</evidence>
<dbReference type="GO" id="GO:0004175">
    <property type="term" value="F:endopeptidase activity"/>
    <property type="evidence" value="ECO:0007669"/>
    <property type="project" value="UniProtKB-ARBA"/>
</dbReference>
<feature type="transmembrane region" description="Helical" evidence="1">
    <location>
        <begin position="87"/>
        <end position="106"/>
    </location>
</feature>
<dbReference type="GO" id="GO:0080120">
    <property type="term" value="P:CAAX-box protein maturation"/>
    <property type="evidence" value="ECO:0007669"/>
    <property type="project" value="UniProtKB-ARBA"/>
</dbReference>
<dbReference type="EMBL" id="FUKP01000072">
    <property type="protein sequence ID" value="SJN37028.1"/>
    <property type="molecule type" value="Genomic_DNA"/>
</dbReference>
<dbReference type="PANTHER" id="PTHR43592">
    <property type="entry name" value="CAAX AMINO TERMINAL PROTEASE"/>
    <property type="match status" value="1"/>
</dbReference>
<dbReference type="InterPro" id="IPR003675">
    <property type="entry name" value="Rce1/LyrA-like_dom"/>
</dbReference>
<dbReference type="Proteomes" id="UP000196230">
    <property type="component" value="Unassembled WGS sequence"/>
</dbReference>
<dbReference type="PANTHER" id="PTHR43592:SF15">
    <property type="entry name" value="CAAX AMINO TERMINAL PROTEASE FAMILY PROTEIN"/>
    <property type="match status" value="1"/>
</dbReference>
<protein>
    <submittedName>
        <fullName evidence="3">Abortive infection protein</fullName>
    </submittedName>
</protein>
<accession>A0A1R4JYI6</accession>
<feature type="transmembrane region" description="Helical" evidence="1">
    <location>
        <begin position="62"/>
        <end position="81"/>
    </location>
</feature>
<name>A0A1R4JYI6_9MICC</name>
<evidence type="ECO:0000259" key="2">
    <source>
        <dbReference type="Pfam" id="PF02517"/>
    </source>
</evidence>
<keyword evidence="1" id="KW-1133">Transmembrane helix</keyword>
<gene>
    <name evidence="3" type="ORF">FM125_11365</name>
</gene>
<keyword evidence="1" id="KW-0472">Membrane</keyword>
<evidence type="ECO:0000256" key="1">
    <source>
        <dbReference type="SAM" id="Phobius"/>
    </source>
</evidence>
<organism evidence="3 4">
    <name type="scientific">Micrococcus lylae</name>
    <dbReference type="NCBI Taxonomy" id="1273"/>
    <lineage>
        <taxon>Bacteria</taxon>
        <taxon>Bacillati</taxon>
        <taxon>Actinomycetota</taxon>
        <taxon>Actinomycetes</taxon>
        <taxon>Micrococcales</taxon>
        <taxon>Micrococcaceae</taxon>
        <taxon>Micrococcus</taxon>
    </lineage>
</organism>
<sequence>MIIGATATAVTAGVGEELFFRLWLQTRLEALLGAPAGIALASTFFGLMHLTSHGSGNLMLDVAQVVVVQGTFGLFLGILWWRFRNLWFTILAHLITNGWPVLVWLVTQA</sequence>
<proteinExistence type="predicted"/>
<reference evidence="3 4" key="1">
    <citation type="submission" date="2017-02" db="EMBL/GenBank/DDBJ databases">
        <authorList>
            <person name="Peterson S.W."/>
        </authorList>
    </citation>
    <scope>NUCLEOTIDE SEQUENCE [LARGE SCALE GENOMIC DNA]</scope>
    <source>
        <strain evidence="3 4">2B3F</strain>
    </source>
</reference>
<evidence type="ECO:0000313" key="4">
    <source>
        <dbReference type="Proteomes" id="UP000196230"/>
    </source>
</evidence>
<dbReference type="AlphaFoldDB" id="A0A1R4JYI6"/>
<dbReference type="Pfam" id="PF02517">
    <property type="entry name" value="Rce1-like"/>
    <property type="match status" value="1"/>
</dbReference>
<feature type="domain" description="CAAX prenyl protease 2/Lysostaphin resistance protein A-like" evidence="2">
    <location>
        <begin position="4"/>
        <end position="98"/>
    </location>
</feature>